<evidence type="ECO:0000313" key="4">
    <source>
        <dbReference type="RefSeq" id="XP_013405905.1"/>
    </source>
</evidence>
<feature type="domain" description="SGNH hydrolase-type esterase" evidence="2">
    <location>
        <begin position="30"/>
        <end position="173"/>
    </location>
</feature>
<gene>
    <name evidence="4" type="primary">LOC106170559</name>
</gene>
<accession>A0A1S3J686</accession>
<feature type="compositionally biased region" description="Pro residues" evidence="1">
    <location>
        <begin position="417"/>
        <end position="427"/>
    </location>
</feature>
<dbReference type="CDD" id="cd00229">
    <property type="entry name" value="SGNH_hydrolase"/>
    <property type="match status" value="1"/>
</dbReference>
<protein>
    <submittedName>
        <fullName evidence="4">Uncharacterized protein LOC106170559 isoform X2</fullName>
    </submittedName>
</protein>
<evidence type="ECO:0000259" key="2">
    <source>
        <dbReference type="Pfam" id="PF13472"/>
    </source>
</evidence>
<dbReference type="GeneID" id="106170559"/>
<evidence type="ECO:0000256" key="1">
    <source>
        <dbReference type="SAM" id="MobiDB-lite"/>
    </source>
</evidence>
<feature type="region of interest" description="Disordered" evidence="1">
    <location>
        <begin position="190"/>
        <end position="318"/>
    </location>
</feature>
<dbReference type="Proteomes" id="UP000085678">
    <property type="component" value="Unplaced"/>
</dbReference>
<dbReference type="AlphaFoldDB" id="A0A1S3J686"/>
<dbReference type="OrthoDB" id="6145309at2759"/>
<dbReference type="Gene3D" id="3.40.50.1110">
    <property type="entry name" value="SGNH hydrolase"/>
    <property type="match status" value="1"/>
</dbReference>
<feature type="compositionally biased region" description="Polar residues" evidence="1">
    <location>
        <begin position="190"/>
        <end position="199"/>
    </location>
</feature>
<proteinExistence type="predicted"/>
<dbReference type="SUPFAM" id="SSF52266">
    <property type="entry name" value="SGNH hydrolase"/>
    <property type="match status" value="1"/>
</dbReference>
<organism evidence="3 4">
    <name type="scientific">Lingula anatina</name>
    <name type="common">Brachiopod</name>
    <name type="synonym">Lingula unguis</name>
    <dbReference type="NCBI Taxonomy" id="7574"/>
    <lineage>
        <taxon>Eukaryota</taxon>
        <taxon>Metazoa</taxon>
        <taxon>Spiralia</taxon>
        <taxon>Lophotrochozoa</taxon>
        <taxon>Brachiopoda</taxon>
        <taxon>Linguliformea</taxon>
        <taxon>Lingulata</taxon>
        <taxon>Lingulida</taxon>
        <taxon>Linguloidea</taxon>
        <taxon>Lingulidae</taxon>
        <taxon>Lingula</taxon>
    </lineage>
</organism>
<evidence type="ECO:0000313" key="3">
    <source>
        <dbReference type="Proteomes" id="UP000085678"/>
    </source>
</evidence>
<dbReference type="Pfam" id="PF13472">
    <property type="entry name" value="Lipase_GDSL_2"/>
    <property type="match status" value="1"/>
</dbReference>
<feature type="compositionally biased region" description="Polar residues" evidence="1">
    <location>
        <begin position="280"/>
        <end position="289"/>
    </location>
</feature>
<keyword evidence="3" id="KW-1185">Reference proteome</keyword>
<dbReference type="InterPro" id="IPR036514">
    <property type="entry name" value="SGNH_hydro_sf"/>
</dbReference>
<sequence>MKILIAGHSLIKRLEHESPSNLNLDPGTFQIEFYGKGGAQLDHFLTKDDFLERTQNKDLIFFQVGGNDVRGSPYDISRIVDKVSMLTLRILEVNPKAVIIWGQLLFRATPSCGYLPTKTDEDRYNTYIIRTNEALKKLSKEEGNMYFLRHVGATRNWRSILKGDGVHMNESGNIMLWRSIRGAILTTNKKLENGTTSRPSDSRGGSILGHDTRTQHPIQHLPTSNSTCRTQQHGERTPQPLHHQCNPTSDGRAQHHIRAKQHGEFDTQPHQRAVHKTNSHDGSSNNARQYNPKLNRDTRKPATASPSPTPLLSIKFSGPPLLSSNRKYPSPLCPSPANHPIWSKPTSLLSLPYPPNKSASSHSAGPEQWKPPSLLSLSISRPTSFPTFTQSRAATPKPARKLPHVTEQHPPSLLTLPCPPKFAPPKHAPPKPDL</sequence>
<feature type="compositionally biased region" description="Low complexity" evidence="1">
    <location>
        <begin position="371"/>
        <end position="384"/>
    </location>
</feature>
<reference evidence="4" key="1">
    <citation type="submission" date="2025-08" db="UniProtKB">
        <authorList>
            <consortium name="RefSeq"/>
        </authorList>
    </citation>
    <scope>IDENTIFICATION</scope>
    <source>
        <tissue evidence="4">Gonads</tissue>
    </source>
</reference>
<dbReference type="RefSeq" id="XP_013405905.1">
    <property type="nucleotide sequence ID" value="XM_013550451.1"/>
</dbReference>
<feature type="region of interest" description="Disordered" evidence="1">
    <location>
        <begin position="353"/>
        <end position="434"/>
    </location>
</feature>
<dbReference type="InterPro" id="IPR013830">
    <property type="entry name" value="SGNH_hydro"/>
</dbReference>
<feature type="compositionally biased region" description="Polar residues" evidence="1">
    <location>
        <begin position="215"/>
        <end position="231"/>
    </location>
</feature>
<name>A0A1S3J686_LINAN</name>